<dbReference type="InterPro" id="IPR014942">
    <property type="entry name" value="AbiEii"/>
</dbReference>
<gene>
    <name evidence="2" type="ORF">PYS65_25300</name>
</gene>
<evidence type="ECO:0000256" key="1">
    <source>
        <dbReference type="SAM" id="MobiDB-lite"/>
    </source>
</evidence>
<dbReference type="GO" id="GO:0016740">
    <property type="term" value="F:transferase activity"/>
    <property type="evidence" value="ECO:0007669"/>
    <property type="project" value="UniProtKB-KW"/>
</dbReference>
<keyword evidence="2" id="KW-0808">Transferase</keyword>
<dbReference type="Proteomes" id="UP001216440">
    <property type="component" value="Chromosome"/>
</dbReference>
<reference evidence="2 3" key="1">
    <citation type="submission" date="2023-03" db="EMBL/GenBank/DDBJ databases">
        <authorList>
            <person name="Mo P."/>
        </authorList>
    </citation>
    <scope>NUCLEOTIDE SEQUENCE [LARGE SCALE GENOMIC DNA]</scope>
    <source>
        <strain evidence="2 3">HUAS 5</strain>
    </source>
</reference>
<proteinExistence type="predicted"/>
<accession>A0ABY8K6C1</accession>
<dbReference type="EMBL" id="CP121682">
    <property type="protein sequence ID" value="WGD43179.1"/>
    <property type="molecule type" value="Genomic_DNA"/>
</dbReference>
<feature type="region of interest" description="Disordered" evidence="1">
    <location>
        <begin position="291"/>
        <end position="320"/>
    </location>
</feature>
<evidence type="ECO:0000313" key="3">
    <source>
        <dbReference type="Proteomes" id="UP001216440"/>
    </source>
</evidence>
<evidence type="ECO:0000313" key="2">
    <source>
        <dbReference type="EMBL" id="WGD43179.1"/>
    </source>
</evidence>
<sequence length="320" mass="34721">MTGRYRDAADLRRALETRLKQEADRSGTDLARRRRLVVFDRMAARLAEDRASGWILKGGAAMEFRLTGRARTTKDLDLALRPEDGSDTDGNEVRELLIDALAADLDRDGFRFRVGPAVSLTADTAGRGGWRFSVESHLAGKVFAGVRVDVVDRGEEIARTEFLPLPNTLQFAGTPQRAIETVDRRQHFAEKLHAFTRDYGDRPNTRVKDLVDLVLLAEDGLPGDATLVQVVRHVFAARATHEVPGELADPPPRWRDSYPELARELATEAPPTLDAALGLVRGLWAAALADRSPAPGTVDRAGGGGGGLGGQSVRTSGPSC</sequence>
<keyword evidence="3" id="KW-1185">Reference proteome</keyword>
<protein>
    <submittedName>
        <fullName evidence="2">Nucleotidyl transferase AbiEii/AbiGii toxin family protein</fullName>
    </submittedName>
</protein>
<dbReference type="Pfam" id="PF08843">
    <property type="entry name" value="AbiEii"/>
    <property type="match status" value="1"/>
</dbReference>
<feature type="compositionally biased region" description="Gly residues" evidence="1">
    <location>
        <begin position="301"/>
        <end position="310"/>
    </location>
</feature>
<organism evidence="2 3">
    <name type="scientific">Streptomyces cathayae</name>
    <dbReference type="NCBI Taxonomy" id="3031124"/>
    <lineage>
        <taxon>Bacteria</taxon>
        <taxon>Bacillati</taxon>
        <taxon>Actinomycetota</taxon>
        <taxon>Actinomycetes</taxon>
        <taxon>Kitasatosporales</taxon>
        <taxon>Streptomycetaceae</taxon>
        <taxon>Streptomyces</taxon>
    </lineage>
</organism>
<name>A0ABY8K6C1_9ACTN</name>
<dbReference type="RefSeq" id="WP_279336231.1">
    <property type="nucleotide sequence ID" value="NZ_CP121682.1"/>
</dbReference>